<dbReference type="EMBL" id="WPHU01000012">
    <property type="protein sequence ID" value="MVA59085.1"/>
    <property type="molecule type" value="Genomic_DNA"/>
</dbReference>
<keyword evidence="1" id="KW-0732">Signal</keyword>
<evidence type="ECO:0000313" key="4">
    <source>
        <dbReference type="EMBL" id="MVA59085.1"/>
    </source>
</evidence>
<feature type="chain" id="PRO_5044413947" description="Periplasmic heavy metal sensor" evidence="1">
    <location>
        <begin position="20"/>
        <end position="172"/>
    </location>
</feature>
<feature type="signal peptide" evidence="1">
    <location>
        <begin position="1"/>
        <end position="19"/>
    </location>
</feature>
<accession>A0A6I4E9U4</accession>
<dbReference type="Gene3D" id="1.20.120.1490">
    <property type="match status" value="1"/>
</dbReference>
<reference evidence="6 7" key="2">
    <citation type="submission" date="2019-12" db="EMBL/GenBank/DDBJ databases">
        <title>Whole-genome sequencing of Allorhizobium vitis.</title>
        <authorList>
            <person name="Gan H.M."/>
            <person name="Szegedi E."/>
            <person name="Burr T."/>
            <person name="Savka M.A."/>
        </authorList>
    </citation>
    <scope>NUCLEOTIDE SEQUENCE [LARGE SCALE GENOMIC DNA]</scope>
    <source>
        <strain evidence="4 7">CG415</strain>
        <strain evidence="3 6">CG989</strain>
    </source>
</reference>
<evidence type="ECO:0000313" key="6">
    <source>
        <dbReference type="Proteomes" id="UP000436692"/>
    </source>
</evidence>
<evidence type="ECO:0000313" key="7">
    <source>
        <dbReference type="Proteomes" id="UP000440716"/>
    </source>
</evidence>
<dbReference type="EMBL" id="MBEV02000017">
    <property type="protein sequence ID" value="MUP07608.1"/>
    <property type="molecule type" value="Genomic_DNA"/>
</dbReference>
<evidence type="ECO:0000313" key="5">
    <source>
        <dbReference type="Proteomes" id="UP000175993"/>
    </source>
</evidence>
<dbReference type="AlphaFoldDB" id="A0A6I4E9U4"/>
<proteinExistence type="predicted"/>
<protein>
    <recommendedName>
        <fullName evidence="8">Periplasmic heavy metal sensor</fullName>
    </recommendedName>
</protein>
<evidence type="ECO:0000313" key="2">
    <source>
        <dbReference type="EMBL" id="MUP07608.1"/>
    </source>
</evidence>
<dbReference type="Proteomes" id="UP000436692">
    <property type="component" value="Unassembled WGS sequence"/>
</dbReference>
<evidence type="ECO:0000313" key="3">
    <source>
        <dbReference type="EMBL" id="MUZ60617.1"/>
    </source>
</evidence>
<comment type="caution">
    <text evidence="4">The sequence shown here is derived from an EMBL/GenBank/DDBJ whole genome shotgun (WGS) entry which is preliminary data.</text>
</comment>
<name>A0A6I4E9U4_AGRVI</name>
<sequence length="172" mass="19239">MKSLLVALLFLLLPFSALAQEKHTHSSPYVGQQMREIKSLSAEDIAELEEGGGWGLAKAAELNGMPGPSHVLKMKHELGLTANQDASTVRIFNGMREDAIEEGRNLIARETALEVGFRKRSISPKALQERIREIETSRSNLRYIHLSAHLEMMGVLKEEQVNLYNDLRGYSP</sequence>
<organism evidence="4 7">
    <name type="scientific">Agrobacterium vitis</name>
    <name type="common">Rhizobium vitis</name>
    <dbReference type="NCBI Taxonomy" id="373"/>
    <lineage>
        <taxon>Bacteria</taxon>
        <taxon>Pseudomonadati</taxon>
        <taxon>Pseudomonadota</taxon>
        <taxon>Alphaproteobacteria</taxon>
        <taxon>Hyphomicrobiales</taxon>
        <taxon>Rhizobiaceae</taxon>
        <taxon>Rhizobium/Agrobacterium group</taxon>
        <taxon>Agrobacterium</taxon>
    </lineage>
</organism>
<dbReference type="Proteomes" id="UP000440716">
    <property type="component" value="Unassembled WGS sequence"/>
</dbReference>
<dbReference type="Proteomes" id="UP000175993">
    <property type="component" value="Unassembled WGS sequence"/>
</dbReference>
<dbReference type="EMBL" id="WPHM01000018">
    <property type="protein sequence ID" value="MUZ60617.1"/>
    <property type="molecule type" value="Genomic_DNA"/>
</dbReference>
<dbReference type="RefSeq" id="WP_070167290.1">
    <property type="nucleotide sequence ID" value="NZ_JABAEJ010000018.1"/>
</dbReference>
<evidence type="ECO:0000256" key="1">
    <source>
        <dbReference type="SAM" id="SignalP"/>
    </source>
</evidence>
<gene>
    <name evidence="2" type="ORF">BBI04_022715</name>
    <name evidence="4" type="ORF">GOZ88_23540</name>
    <name evidence="3" type="ORF">GOZ95_24625</name>
</gene>
<evidence type="ECO:0008006" key="8">
    <source>
        <dbReference type="Google" id="ProtNLM"/>
    </source>
</evidence>
<reference evidence="2 5" key="1">
    <citation type="submission" date="2019-11" db="EMBL/GenBank/DDBJ databases">
        <title>Whole-genome sequencing of Allorhizobium vitis.</title>
        <authorList>
            <person name="Gan H.M."/>
            <person name="Savka M.A."/>
        </authorList>
    </citation>
    <scope>NUCLEOTIDE SEQUENCE [LARGE SCALE GENOMIC DNA]</scope>
    <source>
        <strain evidence="2 5">AB4</strain>
    </source>
</reference>